<evidence type="ECO:0000313" key="3">
    <source>
        <dbReference type="EMBL" id="TCK71645.1"/>
    </source>
</evidence>
<accession>A0A4R1L148</accession>
<evidence type="ECO:0000256" key="2">
    <source>
        <dbReference type="HAMAP-Rule" id="MF_00048"/>
    </source>
</evidence>
<dbReference type="PANTHER" id="PTHR34039:SF1">
    <property type="entry name" value="UPF0102 PROTEIN YRAN"/>
    <property type="match status" value="1"/>
</dbReference>
<proteinExistence type="inferred from homology"/>
<dbReference type="PANTHER" id="PTHR34039">
    <property type="entry name" value="UPF0102 PROTEIN YRAN"/>
    <property type="match status" value="1"/>
</dbReference>
<evidence type="ECO:0000313" key="4">
    <source>
        <dbReference type="Proteomes" id="UP000295210"/>
    </source>
</evidence>
<organism evidence="3 4">
    <name type="scientific">Acidipila rosea</name>
    <dbReference type="NCBI Taxonomy" id="768535"/>
    <lineage>
        <taxon>Bacteria</taxon>
        <taxon>Pseudomonadati</taxon>
        <taxon>Acidobacteriota</taxon>
        <taxon>Terriglobia</taxon>
        <taxon>Terriglobales</taxon>
        <taxon>Acidobacteriaceae</taxon>
        <taxon>Acidipila</taxon>
    </lineage>
</organism>
<keyword evidence="4" id="KW-1185">Reference proteome</keyword>
<keyword evidence="3" id="KW-0378">Hydrolase</keyword>
<dbReference type="Gene3D" id="3.40.1350.10">
    <property type="match status" value="1"/>
</dbReference>
<sequence length="163" mass="18701">MLPAYGTMAAKVPTLQSIRLRLLEGFLDRCHRAAAPRIARQPQHLATGRRGERAALFHLRRLGYTVVAHGWRSGRAPGDLDLIAWDRDILCFVEVKTRTTRDIATAEAAVDEHKRRTLRRLARLYVRQLPDANVPARFDILSVYFEEGKPPAFEHFISAFDWR</sequence>
<dbReference type="AlphaFoldDB" id="A0A4R1L148"/>
<dbReference type="InterPro" id="IPR011856">
    <property type="entry name" value="tRNA_endonuc-like_dom_sf"/>
</dbReference>
<dbReference type="Proteomes" id="UP000295210">
    <property type="component" value="Unassembled WGS sequence"/>
</dbReference>
<dbReference type="InterPro" id="IPR003509">
    <property type="entry name" value="UPF0102_YraN-like"/>
</dbReference>
<dbReference type="HAMAP" id="MF_00048">
    <property type="entry name" value="UPF0102"/>
    <property type="match status" value="1"/>
</dbReference>
<name>A0A4R1L148_9BACT</name>
<dbReference type="SUPFAM" id="SSF52980">
    <property type="entry name" value="Restriction endonuclease-like"/>
    <property type="match status" value="1"/>
</dbReference>
<gene>
    <name evidence="3" type="ORF">C7378_2927</name>
</gene>
<keyword evidence="3" id="KW-0540">Nuclease</keyword>
<dbReference type="InterPro" id="IPR011335">
    <property type="entry name" value="Restrct_endonuc-II-like"/>
</dbReference>
<keyword evidence="3" id="KW-0255">Endonuclease</keyword>
<dbReference type="GO" id="GO:0003676">
    <property type="term" value="F:nucleic acid binding"/>
    <property type="evidence" value="ECO:0007669"/>
    <property type="project" value="InterPro"/>
</dbReference>
<reference evidence="3 4" key="1">
    <citation type="submission" date="2019-03" db="EMBL/GenBank/DDBJ databases">
        <title>Genomic Encyclopedia of Type Strains, Phase IV (KMG-IV): sequencing the most valuable type-strain genomes for metagenomic binning, comparative biology and taxonomic classification.</title>
        <authorList>
            <person name="Goeker M."/>
        </authorList>
    </citation>
    <scope>NUCLEOTIDE SEQUENCE [LARGE SCALE GENOMIC DNA]</scope>
    <source>
        <strain evidence="3 4">DSM 103428</strain>
    </source>
</reference>
<dbReference type="EMBL" id="SMGK01000005">
    <property type="protein sequence ID" value="TCK71645.1"/>
    <property type="molecule type" value="Genomic_DNA"/>
</dbReference>
<comment type="caution">
    <text evidence="3">The sequence shown here is derived from an EMBL/GenBank/DDBJ whole genome shotgun (WGS) entry which is preliminary data.</text>
</comment>
<evidence type="ECO:0000256" key="1">
    <source>
        <dbReference type="ARBA" id="ARBA00006738"/>
    </source>
</evidence>
<comment type="similarity">
    <text evidence="1 2">Belongs to the UPF0102 family.</text>
</comment>
<dbReference type="Pfam" id="PF02021">
    <property type="entry name" value="UPF0102"/>
    <property type="match status" value="1"/>
</dbReference>
<dbReference type="GO" id="GO:0004519">
    <property type="term" value="F:endonuclease activity"/>
    <property type="evidence" value="ECO:0007669"/>
    <property type="project" value="UniProtKB-KW"/>
</dbReference>
<protein>
    <recommendedName>
        <fullName evidence="2">UPF0102 protein C7378_2927</fullName>
    </recommendedName>
</protein>